<dbReference type="EMBL" id="JARJCM010000146">
    <property type="protein sequence ID" value="KAJ7025965.1"/>
    <property type="molecule type" value="Genomic_DNA"/>
</dbReference>
<sequence length="338" mass="38036">MVRYSGSVATSTMNTTARGRRLPGRPQNLISTLNPKSLQTADYMDLSSRKCVWTRFKHKSNSDGSRSIFRYFHEGRHLVPFPGKCAGFLYYHRDSHAAPLEGGLRFRCTPDNLPTSFSSGYDLLWPTGVPWQVIVPQLARPTYQQFSDQLLRENLASQTQISQCRELFGAAKVVPSLILFRLGQEFPVNFASPVALTIVGEKRHTVVITDIFTAYAPPGGFSRSAPATPGFQNLELDERQLRERRRVYPFIGSAVARFEPSMVDGRRVLHMRILRLVRPVVSAFLNYKGRLLEPQEGELLTVSPRGGRGAPEPWKCDLSRRNNTAAGLRALWDVSQTL</sequence>
<protein>
    <submittedName>
        <fullName evidence="2">Uncharacterized protein</fullName>
    </submittedName>
</protein>
<feature type="region of interest" description="Disordered" evidence="1">
    <location>
        <begin position="1"/>
        <end position="26"/>
    </location>
</feature>
<reference evidence="2" key="1">
    <citation type="submission" date="2023-03" db="EMBL/GenBank/DDBJ databases">
        <title>Massive genome expansion in bonnet fungi (Mycena s.s.) driven by repeated elements and novel gene families across ecological guilds.</title>
        <authorList>
            <consortium name="Lawrence Berkeley National Laboratory"/>
            <person name="Harder C.B."/>
            <person name="Miyauchi S."/>
            <person name="Viragh M."/>
            <person name="Kuo A."/>
            <person name="Thoen E."/>
            <person name="Andreopoulos B."/>
            <person name="Lu D."/>
            <person name="Skrede I."/>
            <person name="Drula E."/>
            <person name="Henrissat B."/>
            <person name="Morin E."/>
            <person name="Kohler A."/>
            <person name="Barry K."/>
            <person name="LaButti K."/>
            <person name="Morin E."/>
            <person name="Salamov A."/>
            <person name="Lipzen A."/>
            <person name="Mereny Z."/>
            <person name="Hegedus B."/>
            <person name="Baldrian P."/>
            <person name="Stursova M."/>
            <person name="Weitz H."/>
            <person name="Taylor A."/>
            <person name="Grigoriev I.V."/>
            <person name="Nagy L.G."/>
            <person name="Martin F."/>
            <person name="Kauserud H."/>
        </authorList>
    </citation>
    <scope>NUCLEOTIDE SEQUENCE</scope>
    <source>
        <strain evidence="2">CBHHK200</strain>
    </source>
</reference>
<name>A0AAD6SEC3_9AGAR</name>
<gene>
    <name evidence="2" type="ORF">C8F04DRAFT_1126874</name>
</gene>
<accession>A0AAD6SEC3</accession>
<comment type="caution">
    <text evidence="2">The sequence shown here is derived from an EMBL/GenBank/DDBJ whole genome shotgun (WGS) entry which is preliminary data.</text>
</comment>
<evidence type="ECO:0000313" key="3">
    <source>
        <dbReference type="Proteomes" id="UP001218188"/>
    </source>
</evidence>
<dbReference type="AlphaFoldDB" id="A0AAD6SEC3"/>
<feature type="compositionally biased region" description="Polar residues" evidence="1">
    <location>
        <begin position="7"/>
        <end position="17"/>
    </location>
</feature>
<evidence type="ECO:0000313" key="2">
    <source>
        <dbReference type="EMBL" id="KAJ7025965.1"/>
    </source>
</evidence>
<evidence type="ECO:0000256" key="1">
    <source>
        <dbReference type="SAM" id="MobiDB-lite"/>
    </source>
</evidence>
<proteinExistence type="predicted"/>
<keyword evidence="3" id="KW-1185">Reference proteome</keyword>
<organism evidence="2 3">
    <name type="scientific">Mycena alexandri</name>
    <dbReference type="NCBI Taxonomy" id="1745969"/>
    <lineage>
        <taxon>Eukaryota</taxon>
        <taxon>Fungi</taxon>
        <taxon>Dikarya</taxon>
        <taxon>Basidiomycota</taxon>
        <taxon>Agaricomycotina</taxon>
        <taxon>Agaricomycetes</taxon>
        <taxon>Agaricomycetidae</taxon>
        <taxon>Agaricales</taxon>
        <taxon>Marasmiineae</taxon>
        <taxon>Mycenaceae</taxon>
        <taxon>Mycena</taxon>
    </lineage>
</organism>
<dbReference type="Proteomes" id="UP001218188">
    <property type="component" value="Unassembled WGS sequence"/>
</dbReference>